<sequence>MAAQLPNQFPPPTANGEIEIKQYPAYRAVTYTHQGDVKLATRAAFDALYRHISANQIAMTTPVEVRYYGADPMAGGARDRSGSPQEKRADVSFLYPDATIAPESIAPDVEVRDYPAIAVVSIGIQGAYTWDSYERHRDRLYRWLGDNPQYRAIAPPRRLLYNSPMTPEALKQSEVQIAIALPSD</sequence>
<keyword evidence="2" id="KW-1185">Reference proteome</keyword>
<accession>A0A6H1TZ83</accession>
<proteinExistence type="predicted"/>
<dbReference type="RefSeq" id="WP_168570043.1">
    <property type="nucleotide sequence ID" value="NZ_CP051167.1"/>
</dbReference>
<dbReference type="Pfam" id="PF04832">
    <property type="entry name" value="SOUL"/>
    <property type="match status" value="1"/>
</dbReference>
<name>A0A6H1TZ83_9CYAN</name>
<evidence type="ECO:0000313" key="1">
    <source>
        <dbReference type="EMBL" id="QIZ71891.1"/>
    </source>
</evidence>
<evidence type="ECO:0000313" key="2">
    <source>
        <dbReference type="Proteomes" id="UP000500857"/>
    </source>
</evidence>
<dbReference type="EMBL" id="CP051167">
    <property type="protein sequence ID" value="QIZ71891.1"/>
    <property type="molecule type" value="Genomic_DNA"/>
</dbReference>
<dbReference type="Proteomes" id="UP000500857">
    <property type="component" value="Chromosome"/>
</dbReference>
<protein>
    <submittedName>
        <fullName evidence="1">ABC transporter substrate-binding protein</fullName>
    </submittedName>
</protein>
<dbReference type="Gene3D" id="3.20.80.10">
    <property type="entry name" value="Regulatory factor, effector binding domain"/>
    <property type="match status" value="1"/>
</dbReference>
<dbReference type="InterPro" id="IPR011256">
    <property type="entry name" value="Reg_factor_effector_dom_sf"/>
</dbReference>
<dbReference type="AlphaFoldDB" id="A0A6H1TZ83"/>
<reference evidence="1 2" key="1">
    <citation type="submission" date="2020-04" db="EMBL/GenBank/DDBJ databases">
        <authorList>
            <person name="Basu S."/>
            <person name="Maruthanayagam V."/>
            <person name="Chakraborty S."/>
            <person name="Pramanik A."/>
            <person name="Mukherjee J."/>
            <person name="Brink B."/>
        </authorList>
    </citation>
    <scope>NUCLEOTIDE SEQUENCE [LARGE SCALE GENOMIC DNA]</scope>
    <source>
        <strain evidence="1 2">AP17</strain>
    </source>
</reference>
<organism evidence="1 2">
    <name type="scientific">Oxynema aestuarii AP17</name>
    <dbReference type="NCBI Taxonomy" id="2064643"/>
    <lineage>
        <taxon>Bacteria</taxon>
        <taxon>Bacillati</taxon>
        <taxon>Cyanobacteriota</taxon>
        <taxon>Cyanophyceae</taxon>
        <taxon>Oscillatoriophycideae</taxon>
        <taxon>Oscillatoriales</taxon>
        <taxon>Oscillatoriaceae</taxon>
        <taxon>Oxynema</taxon>
        <taxon>Oxynema aestuarii</taxon>
    </lineage>
</organism>
<dbReference type="SUPFAM" id="SSF55136">
    <property type="entry name" value="Probable bacterial effector-binding domain"/>
    <property type="match status" value="1"/>
</dbReference>
<dbReference type="KEGG" id="oxy:HCG48_15965"/>
<dbReference type="InterPro" id="IPR006917">
    <property type="entry name" value="SOUL_heme-bd"/>
</dbReference>
<gene>
    <name evidence="1" type="ORF">HCG48_15965</name>
</gene>